<evidence type="ECO:0000313" key="2">
    <source>
        <dbReference type="EMBL" id="KAJ7367087.1"/>
    </source>
</evidence>
<dbReference type="Proteomes" id="UP001218218">
    <property type="component" value="Unassembled WGS sequence"/>
</dbReference>
<feature type="compositionally biased region" description="Polar residues" evidence="1">
    <location>
        <begin position="223"/>
        <end position="232"/>
    </location>
</feature>
<evidence type="ECO:0008006" key="4">
    <source>
        <dbReference type="Google" id="ProtNLM"/>
    </source>
</evidence>
<feature type="region of interest" description="Disordered" evidence="1">
    <location>
        <begin position="106"/>
        <end position="232"/>
    </location>
</feature>
<protein>
    <recommendedName>
        <fullName evidence="4">C2H2-type domain-containing protein</fullName>
    </recommendedName>
</protein>
<keyword evidence="3" id="KW-1185">Reference proteome</keyword>
<feature type="compositionally biased region" description="Acidic residues" evidence="1">
    <location>
        <begin position="155"/>
        <end position="176"/>
    </location>
</feature>
<reference evidence="2" key="1">
    <citation type="submission" date="2023-03" db="EMBL/GenBank/DDBJ databases">
        <title>Massive genome expansion in bonnet fungi (Mycena s.s.) driven by repeated elements and novel gene families across ecological guilds.</title>
        <authorList>
            <consortium name="Lawrence Berkeley National Laboratory"/>
            <person name="Harder C.B."/>
            <person name="Miyauchi S."/>
            <person name="Viragh M."/>
            <person name="Kuo A."/>
            <person name="Thoen E."/>
            <person name="Andreopoulos B."/>
            <person name="Lu D."/>
            <person name="Skrede I."/>
            <person name="Drula E."/>
            <person name="Henrissat B."/>
            <person name="Morin E."/>
            <person name="Kohler A."/>
            <person name="Barry K."/>
            <person name="LaButti K."/>
            <person name="Morin E."/>
            <person name="Salamov A."/>
            <person name="Lipzen A."/>
            <person name="Mereny Z."/>
            <person name="Hegedus B."/>
            <person name="Baldrian P."/>
            <person name="Stursova M."/>
            <person name="Weitz H."/>
            <person name="Taylor A."/>
            <person name="Grigoriev I.V."/>
            <person name="Nagy L.G."/>
            <person name="Martin F."/>
            <person name="Kauserud H."/>
        </authorList>
    </citation>
    <scope>NUCLEOTIDE SEQUENCE</scope>
    <source>
        <strain evidence="2">CBHHK002</strain>
    </source>
</reference>
<sequence>MSSTIPSRRPSLAILYDNLKAQSDPYEELENAAQLFPMEDDEPEVAKTYVVPSAVSTYTLSPSPPFDNDNDSDSESDSSSDSDSDVEPMDLNATCADSVVIYNDTPFIPRRQQSPIITQTFDTHKPVSRKPSPPRVAPSPVFRSRQRKRIRSPVTDDDSDRDADSEGAADASDDEYVPSPSLNPRKRTRSASPAAFRRVSASPPASVSSERPNKRARLPPPSRNIQATSTDIQPVEAVDESTDFVCRVCGWVQTNARLPDFKRHLKTHQRTFDEDAQKGWRCKGVLASEAADWGLGADAPTYTFLDQERVGGCMKTFSRRDALKRHLDNCNVSCVGRPTAPTED</sequence>
<proteinExistence type="predicted"/>
<gene>
    <name evidence="2" type="ORF">DFH08DRAFT_836519</name>
</gene>
<name>A0AAD7ASC9_9AGAR</name>
<feature type="compositionally biased region" description="Low complexity" evidence="1">
    <location>
        <begin position="197"/>
        <end position="209"/>
    </location>
</feature>
<feature type="compositionally biased region" description="Polar residues" evidence="1">
    <location>
        <begin position="111"/>
        <end position="121"/>
    </location>
</feature>
<feature type="compositionally biased region" description="Acidic residues" evidence="1">
    <location>
        <begin position="68"/>
        <end position="88"/>
    </location>
</feature>
<feature type="region of interest" description="Disordered" evidence="1">
    <location>
        <begin position="56"/>
        <end position="92"/>
    </location>
</feature>
<organism evidence="2 3">
    <name type="scientific">Mycena albidolilacea</name>
    <dbReference type="NCBI Taxonomy" id="1033008"/>
    <lineage>
        <taxon>Eukaryota</taxon>
        <taxon>Fungi</taxon>
        <taxon>Dikarya</taxon>
        <taxon>Basidiomycota</taxon>
        <taxon>Agaricomycotina</taxon>
        <taxon>Agaricomycetes</taxon>
        <taxon>Agaricomycetidae</taxon>
        <taxon>Agaricales</taxon>
        <taxon>Marasmiineae</taxon>
        <taxon>Mycenaceae</taxon>
        <taxon>Mycena</taxon>
    </lineage>
</organism>
<dbReference type="Gene3D" id="3.30.160.60">
    <property type="entry name" value="Classic Zinc Finger"/>
    <property type="match status" value="1"/>
</dbReference>
<evidence type="ECO:0000256" key="1">
    <source>
        <dbReference type="SAM" id="MobiDB-lite"/>
    </source>
</evidence>
<dbReference type="EMBL" id="JARIHO010000002">
    <property type="protein sequence ID" value="KAJ7367087.1"/>
    <property type="molecule type" value="Genomic_DNA"/>
</dbReference>
<accession>A0AAD7ASC9</accession>
<evidence type="ECO:0000313" key="3">
    <source>
        <dbReference type="Proteomes" id="UP001218218"/>
    </source>
</evidence>
<comment type="caution">
    <text evidence="2">The sequence shown here is derived from an EMBL/GenBank/DDBJ whole genome shotgun (WGS) entry which is preliminary data.</text>
</comment>
<dbReference type="AlphaFoldDB" id="A0AAD7ASC9"/>